<keyword evidence="2" id="KW-1185">Reference proteome</keyword>
<evidence type="ECO:0000313" key="2">
    <source>
        <dbReference type="Proteomes" id="UP001476798"/>
    </source>
</evidence>
<dbReference type="EMBL" id="JAHRIO010017142">
    <property type="protein sequence ID" value="MEQ2163747.1"/>
    <property type="molecule type" value="Genomic_DNA"/>
</dbReference>
<feature type="non-terminal residue" evidence="1">
    <location>
        <position position="67"/>
    </location>
</feature>
<feature type="non-terminal residue" evidence="1">
    <location>
        <position position="1"/>
    </location>
</feature>
<proteinExistence type="predicted"/>
<protein>
    <submittedName>
        <fullName evidence="1">Uncharacterized protein</fullName>
    </submittedName>
</protein>
<accession>A0ABV0MXF5</accession>
<comment type="caution">
    <text evidence="1">The sequence shown here is derived from an EMBL/GenBank/DDBJ whole genome shotgun (WGS) entry which is preliminary data.</text>
</comment>
<dbReference type="Proteomes" id="UP001476798">
    <property type="component" value="Unassembled WGS sequence"/>
</dbReference>
<evidence type="ECO:0000313" key="1">
    <source>
        <dbReference type="EMBL" id="MEQ2163747.1"/>
    </source>
</evidence>
<reference evidence="1 2" key="1">
    <citation type="submission" date="2021-06" db="EMBL/GenBank/DDBJ databases">
        <authorList>
            <person name="Palmer J.M."/>
        </authorList>
    </citation>
    <scope>NUCLEOTIDE SEQUENCE [LARGE SCALE GENOMIC DNA]</scope>
    <source>
        <strain evidence="1 2">GA_2019</strain>
        <tissue evidence="1">Muscle</tissue>
    </source>
</reference>
<gene>
    <name evidence="1" type="ORF">GOODEAATRI_033589</name>
</gene>
<organism evidence="1 2">
    <name type="scientific">Goodea atripinnis</name>
    <dbReference type="NCBI Taxonomy" id="208336"/>
    <lineage>
        <taxon>Eukaryota</taxon>
        <taxon>Metazoa</taxon>
        <taxon>Chordata</taxon>
        <taxon>Craniata</taxon>
        <taxon>Vertebrata</taxon>
        <taxon>Euteleostomi</taxon>
        <taxon>Actinopterygii</taxon>
        <taxon>Neopterygii</taxon>
        <taxon>Teleostei</taxon>
        <taxon>Neoteleostei</taxon>
        <taxon>Acanthomorphata</taxon>
        <taxon>Ovalentaria</taxon>
        <taxon>Atherinomorphae</taxon>
        <taxon>Cyprinodontiformes</taxon>
        <taxon>Goodeidae</taxon>
        <taxon>Goodea</taxon>
    </lineage>
</organism>
<sequence>RVRTLPTGNSRMFVGSTLESLASGPACSSPWCPLLEPWWSTGSSCPTSSTTLGSLCIVSLNTEEREH</sequence>
<name>A0ABV0MXF5_9TELE</name>